<dbReference type="AlphaFoldDB" id="A0A7W4XXV6"/>
<evidence type="ECO:0000313" key="3">
    <source>
        <dbReference type="Proteomes" id="UP000533269"/>
    </source>
</evidence>
<reference evidence="2 3" key="1">
    <citation type="submission" date="2020-08" db="EMBL/GenBank/DDBJ databases">
        <title>The Agave Microbiome: Exploring the role of microbial communities in plant adaptations to desert environments.</title>
        <authorList>
            <person name="Partida-Martinez L.P."/>
        </authorList>
    </citation>
    <scope>NUCLEOTIDE SEQUENCE [LARGE SCALE GENOMIC DNA]</scope>
    <source>
        <strain evidence="2 3">AS2.23</strain>
    </source>
</reference>
<feature type="region of interest" description="Disordered" evidence="1">
    <location>
        <begin position="90"/>
        <end position="119"/>
    </location>
</feature>
<dbReference type="EMBL" id="JACHVY010000003">
    <property type="protein sequence ID" value="MBB2902476.1"/>
    <property type="molecule type" value="Genomic_DNA"/>
</dbReference>
<evidence type="ECO:0000313" key="2">
    <source>
        <dbReference type="EMBL" id="MBB2902476.1"/>
    </source>
</evidence>
<protein>
    <submittedName>
        <fullName evidence="2">Uncharacterized protein</fullName>
    </submittedName>
</protein>
<proteinExistence type="predicted"/>
<name>A0A7W4XXV6_KINRA</name>
<feature type="compositionally biased region" description="Basic and acidic residues" evidence="1">
    <location>
        <begin position="91"/>
        <end position="109"/>
    </location>
</feature>
<feature type="region of interest" description="Disordered" evidence="1">
    <location>
        <begin position="46"/>
        <end position="69"/>
    </location>
</feature>
<sequence length="134" mass="15084">MHSHTPLTPVSLRRFLVLPVLLHVRELTRGRPRPAVGEDITWFLRERPDDGAPRPPGAGTLHASYDPWGDAPPTRGFPVRVQVVGWALRGPADDRRPVPGTAELRDVHRPPGRFPNGRDRRETHLLVDLAVRRT</sequence>
<dbReference type="RefSeq" id="WP_183392255.1">
    <property type="nucleotide sequence ID" value="NZ_JACHVY010000003.1"/>
</dbReference>
<comment type="caution">
    <text evidence="2">The sequence shown here is derived from an EMBL/GenBank/DDBJ whole genome shotgun (WGS) entry which is preliminary data.</text>
</comment>
<dbReference type="Proteomes" id="UP000533269">
    <property type="component" value="Unassembled WGS sequence"/>
</dbReference>
<gene>
    <name evidence="2" type="ORF">FHR75_003307</name>
</gene>
<reference evidence="2 3" key="2">
    <citation type="submission" date="2020-08" db="EMBL/GenBank/DDBJ databases">
        <authorList>
            <person name="Partida-Martinez L."/>
            <person name="Huntemann M."/>
            <person name="Clum A."/>
            <person name="Wang J."/>
            <person name="Palaniappan K."/>
            <person name="Ritter S."/>
            <person name="Chen I.-M."/>
            <person name="Stamatis D."/>
            <person name="Reddy T."/>
            <person name="O'Malley R."/>
            <person name="Daum C."/>
            <person name="Shapiro N."/>
            <person name="Ivanova N."/>
            <person name="Kyrpides N."/>
            <person name="Woyke T."/>
        </authorList>
    </citation>
    <scope>NUCLEOTIDE SEQUENCE [LARGE SCALE GENOMIC DNA]</scope>
    <source>
        <strain evidence="2 3">AS2.23</strain>
    </source>
</reference>
<evidence type="ECO:0000256" key="1">
    <source>
        <dbReference type="SAM" id="MobiDB-lite"/>
    </source>
</evidence>
<accession>A0A7W4XXV6</accession>
<organism evidence="2 3">
    <name type="scientific">Kineococcus radiotolerans</name>
    <dbReference type="NCBI Taxonomy" id="131568"/>
    <lineage>
        <taxon>Bacteria</taxon>
        <taxon>Bacillati</taxon>
        <taxon>Actinomycetota</taxon>
        <taxon>Actinomycetes</taxon>
        <taxon>Kineosporiales</taxon>
        <taxon>Kineosporiaceae</taxon>
        <taxon>Kineococcus</taxon>
    </lineage>
</organism>